<keyword evidence="3" id="KW-1185">Reference proteome</keyword>
<accession>A0ABU2XXC7</accession>
<organism evidence="2 3">
    <name type="scientific">Streptomyces lonegramiae</name>
    <dbReference type="NCBI Taxonomy" id="3075524"/>
    <lineage>
        <taxon>Bacteria</taxon>
        <taxon>Bacillati</taxon>
        <taxon>Actinomycetota</taxon>
        <taxon>Actinomycetes</taxon>
        <taxon>Kitasatosporales</taxon>
        <taxon>Streptomycetaceae</taxon>
        <taxon>Streptomyces</taxon>
    </lineage>
</organism>
<dbReference type="Proteomes" id="UP001180754">
    <property type="component" value="Unassembled WGS sequence"/>
</dbReference>
<protein>
    <submittedName>
        <fullName evidence="2">Uncharacterized protein</fullName>
    </submittedName>
</protein>
<proteinExistence type="predicted"/>
<feature type="compositionally biased region" description="Basic and acidic residues" evidence="1">
    <location>
        <begin position="34"/>
        <end position="53"/>
    </location>
</feature>
<gene>
    <name evidence="2" type="ORF">RND15_47580</name>
</gene>
<name>A0ABU2XXC7_9ACTN</name>
<evidence type="ECO:0000313" key="3">
    <source>
        <dbReference type="Proteomes" id="UP001180754"/>
    </source>
</evidence>
<evidence type="ECO:0000256" key="1">
    <source>
        <dbReference type="SAM" id="MobiDB-lite"/>
    </source>
</evidence>
<dbReference type="RefSeq" id="WP_311730839.1">
    <property type="nucleotide sequence ID" value="NZ_JAVRFD010000050.1"/>
</dbReference>
<sequence length="64" mass="7237">MVRPDFPAALLAAQQELHETTPARSTLYDRLPRSVEAHGGFKDPDIWRPREPPASEGWPQEDQA</sequence>
<comment type="caution">
    <text evidence="2">The sequence shown here is derived from an EMBL/GenBank/DDBJ whole genome shotgun (WGS) entry which is preliminary data.</text>
</comment>
<reference evidence="2" key="1">
    <citation type="submission" date="2024-05" db="EMBL/GenBank/DDBJ databases">
        <title>30 novel species of actinomycetes from the DSMZ collection.</title>
        <authorList>
            <person name="Nouioui I."/>
        </authorList>
    </citation>
    <scope>NUCLEOTIDE SEQUENCE</scope>
    <source>
        <strain evidence="2">DSM 41529</strain>
    </source>
</reference>
<feature type="region of interest" description="Disordered" evidence="1">
    <location>
        <begin position="34"/>
        <end position="64"/>
    </location>
</feature>
<dbReference type="EMBL" id="JAVRFD010000050">
    <property type="protein sequence ID" value="MDT0550256.1"/>
    <property type="molecule type" value="Genomic_DNA"/>
</dbReference>
<evidence type="ECO:0000313" key="2">
    <source>
        <dbReference type="EMBL" id="MDT0550256.1"/>
    </source>
</evidence>